<comment type="caution">
    <text evidence="2">The sequence shown here is derived from an EMBL/GenBank/DDBJ whole genome shotgun (WGS) entry which is preliminary data.</text>
</comment>
<keyword evidence="3" id="KW-1185">Reference proteome</keyword>
<feature type="compositionally biased region" description="Basic and acidic residues" evidence="1">
    <location>
        <begin position="31"/>
        <end position="48"/>
    </location>
</feature>
<feature type="region of interest" description="Disordered" evidence="1">
    <location>
        <begin position="31"/>
        <end position="57"/>
    </location>
</feature>
<gene>
    <name evidence="2" type="ORF">VTL71DRAFT_15665</name>
</gene>
<protein>
    <submittedName>
        <fullName evidence="2">Uncharacterized protein</fullName>
    </submittedName>
</protein>
<accession>A0ABR4CHZ5</accession>
<evidence type="ECO:0000256" key="1">
    <source>
        <dbReference type="SAM" id="MobiDB-lite"/>
    </source>
</evidence>
<evidence type="ECO:0000313" key="3">
    <source>
        <dbReference type="Proteomes" id="UP001595075"/>
    </source>
</evidence>
<organism evidence="2 3">
    <name type="scientific">Oculimacula yallundae</name>
    <dbReference type="NCBI Taxonomy" id="86028"/>
    <lineage>
        <taxon>Eukaryota</taxon>
        <taxon>Fungi</taxon>
        <taxon>Dikarya</taxon>
        <taxon>Ascomycota</taxon>
        <taxon>Pezizomycotina</taxon>
        <taxon>Leotiomycetes</taxon>
        <taxon>Helotiales</taxon>
        <taxon>Ploettnerulaceae</taxon>
        <taxon>Oculimacula</taxon>
    </lineage>
</organism>
<proteinExistence type="predicted"/>
<dbReference type="EMBL" id="JAZHXI010000008">
    <property type="protein sequence ID" value="KAL2069327.1"/>
    <property type="molecule type" value="Genomic_DNA"/>
</dbReference>
<dbReference type="Proteomes" id="UP001595075">
    <property type="component" value="Unassembled WGS sequence"/>
</dbReference>
<evidence type="ECO:0000313" key="2">
    <source>
        <dbReference type="EMBL" id="KAL2069327.1"/>
    </source>
</evidence>
<feature type="region of interest" description="Disordered" evidence="1">
    <location>
        <begin position="75"/>
        <end position="132"/>
    </location>
</feature>
<feature type="compositionally biased region" description="Basic and acidic residues" evidence="1">
    <location>
        <begin position="102"/>
        <end position="121"/>
    </location>
</feature>
<reference evidence="2 3" key="1">
    <citation type="journal article" date="2024" name="Commun. Biol.">
        <title>Comparative genomic analysis of thermophilic fungi reveals convergent evolutionary adaptations and gene losses.</title>
        <authorList>
            <person name="Steindorff A.S."/>
            <person name="Aguilar-Pontes M.V."/>
            <person name="Robinson A.J."/>
            <person name="Andreopoulos B."/>
            <person name="LaButti K."/>
            <person name="Kuo A."/>
            <person name="Mondo S."/>
            <person name="Riley R."/>
            <person name="Otillar R."/>
            <person name="Haridas S."/>
            <person name="Lipzen A."/>
            <person name="Grimwood J."/>
            <person name="Schmutz J."/>
            <person name="Clum A."/>
            <person name="Reid I.D."/>
            <person name="Moisan M.C."/>
            <person name="Butler G."/>
            <person name="Nguyen T.T.M."/>
            <person name="Dewar K."/>
            <person name="Conant G."/>
            <person name="Drula E."/>
            <person name="Henrissat B."/>
            <person name="Hansel C."/>
            <person name="Singer S."/>
            <person name="Hutchinson M.I."/>
            <person name="de Vries R.P."/>
            <person name="Natvig D.O."/>
            <person name="Powell A.J."/>
            <person name="Tsang A."/>
            <person name="Grigoriev I.V."/>
        </authorList>
    </citation>
    <scope>NUCLEOTIDE SEQUENCE [LARGE SCALE GENOMIC DNA]</scope>
    <source>
        <strain evidence="2 3">CBS 494.80</strain>
    </source>
</reference>
<sequence>MCYRQRVIYTQCTHFTPRLALCAERSREYGRRIQQAHRDDAQARRDPRNPASETQRVARTWDRPVYLCSVQPLTDDGELTAGRCPDCENAEMSEPFGGTNGQKRDERKREDPRDQNRRAQDGQRPMVIRTFR</sequence>
<name>A0ABR4CHZ5_9HELO</name>